<dbReference type="KEGG" id="aba:Acid345_4361"/>
<organism evidence="1 2">
    <name type="scientific">Koribacter versatilis (strain Ellin345)</name>
    <dbReference type="NCBI Taxonomy" id="204669"/>
    <lineage>
        <taxon>Bacteria</taxon>
        <taxon>Pseudomonadati</taxon>
        <taxon>Acidobacteriota</taxon>
        <taxon>Terriglobia</taxon>
        <taxon>Terriglobales</taxon>
        <taxon>Candidatus Korobacteraceae</taxon>
        <taxon>Candidatus Korobacter</taxon>
    </lineage>
</organism>
<dbReference type="AlphaFoldDB" id="Q1IID9"/>
<gene>
    <name evidence="1" type="ordered locus">Acid345_4361</name>
</gene>
<accession>Q1IID9</accession>
<name>Q1IID9_KORVE</name>
<dbReference type="EnsemblBacteria" id="ABF43361">
    <property type="protein sequence ID" value="ABF43361"/>
    <property type="gene ID" value="Acid345_4361"/>
</dbReference>
<evidence type="ECO:0000313" key="1">
    <source>
        <dbReference type="EMBL" id="ABF43361.1"/>
    </source>
</evidence>
<keyword evidence="2" id="KW-1185">Reference proteome</keyword>
<reference evidence="1 2" key="1">
    <citation type="journal article" date="2009" name="Appl. Environ. Microbiol.">
        <title>Three genomes from the phylum Acidobacteria provide insight into the lifestyles of these microorganisms in soils.</title>
        <authorList>
            <person name="Ward N.L."/>
            <person name="Challacombe J.F."/>
            <person name="Janssen P.H."/>
            <person name="Henrissat B."/>
            <person name="Coutinho P.M."/>
            <person name="Wu M."/>
            <person name="Xie G."/>
            <person name="Haft D.H."/>
            <person name="Sait M."/>
            <person name="Badger J."/>
            <person name="Barabote R.D."/>
            <person name="Bradley B."/>
            <person name="Brettin T.S."/>
            <person name="Brinkac L.M."/>
            <person name="Bruce D."/>
            <person name="Creasy T."/>
            <person name="Daugherty S.C."/>
            <person name="Davidsen T.M."/>
            <person name="DeBoy R.T."/>
            <person name="Detter J.C."/>
            <person name="Dodson R.J."/>
            <person name="Durkin A.S."/>
            <person name="Ganapathy A."/>
            <person name="Gwinn-Giglio M."/>
            <person name="Han C.S."/>
            <person name="Khouri H."/>
            <person name="Kiss H."/>
            <person name="Kothari S.P."/>
            <person name="Madupu R."/>
            <person name="Nelson K.E."/>
            <person name="Nelson W.C."/>
            <person name="Paulsen I."/>
            <person name="Penn K."/>
            <person name="Ren Q."/>
            <person name="Rosovitz M.J."/>
            <person name="Selengut J.D."/>
            <person name="Shrivastava S."/>
            <person name="Sullivan S.A."/>
            <person name="Tapia R."/>
            <person name="Thompson L.S."/>
            <person name="Watkins K.L."/>
            <person name="Yang Q."/>
            <person name="Yu C."/>
            <person name="Zafar N."/>
            <person name="Zhou L."/>
            <person name="Kuske C.R."/>
        </authorList>
    </citation>
    <scope>NUCLEOTIDE SEQUENCE [LARGE SCALE GENOMIC DNA]</scope>
    <source>
        <strain evidence="1 2">Ellin345</strain>
    </source>
</reference>
<dbReference type="Proteomes" id="UP000002432">
    <property type="component" value="Chromosome"/>
</dbReference>
<protein>
    <submittedName>
        <fullName evidence="1">Uncharacterized protein</fullName>
    </submittedName>
</protein>
<sequence length="104" mass="11196">MTMDEKVTAALDKLESVMGRIEAQYEALNAKVDRIVACVEDKAAVEVKAEASQRKTISPVIASLLAKSGVEHYEESAVEKALVGLSVEQRIAVKAELARAGVLR</sequence>
<dbReference type="STRING" id="204669.Acid345_4361"/>
<proteinExistence type="predicted"/>
<dbReference type="EMBL" id="CP000360">
    <property type="protein sequence ID" value="ABF43361.1"/>
    <property type="molecule type" value="Genomic_DNA"/>
</dbReference>
<evidence type="ECO:0000313" key="2">
    <source>
        <dbReference type="Proteomes" id="UP000002432"/>
    </source>
</evidence>
<dbReference type="HOGENOM" id="CLU_2246424_0_0_0"/>